<organism evidence="2 3">
    <name type="scientific">Amycolatopsis oliviviridis</name>
    <dbReference type="NCBI Taxonomy" id="1471590"/>
    <lineage>
        <taxon>Bacteria</taxon>
        <taxon>Bacillati</taxon>
        <taxon>Actinomycetota</taxon>
        <taxon>Actinomycetes</taxon>
        <taxon>Pseudonocardiales</taxon>
        <taxon>Pseudonocardiaceae</taxon>
        <taxon>Amycolatopsis</taxon>
    </lineage>
</organism>
<dbReference type="SUPFAM" id="SSF54427">
    <property type="entry name" value="NTF2-like"/>
    <property type="match status" value="2"/>
</dbReference>
<name>A0ABQ3LY56_9PSEU</name>
<comment type="caution">
    <text evidence="2">The sequence shown here is derived from an EMBL/GenBank/DDBJ whole genome shotgun (WGS) entry which is preliminary data.</text>
</comment>
<dbReference type="Proteomes" id="UP000635387">
    <property type="component" value="Unassembled WGS sequence"/>
</dbReference>
<sequence length="279" mass="30559">MAWGTAPSEQYSPTVVAVQARETTNKTLVKRFFHAVNRGDLTAAGRALHVDLVQHKPGLANGREALLRHQAALRAKHPELRYDIKRLFAEGNLVVVHGNLVRERGDAGIAVMNVFRLDDGRIAEQWEVSQEVPAASAIGNDMFSTLSAPQVSRPLPLSTDADSKLAAGGLFAEVINEPDAALRRQGIDRYIGDNTYYQHFPGVPNGSAALVEFMDAVYAAQPDYRADVKFVVAEGDLVLVYAHLKNLFADPEVLSADLFRVRDGRLLEHWVALETLPAG</sequence>
<evidence type="ECO:0000259" key="1">
    <source>
        <dbReference type="Pfam" id="PF12680"/>
    </source>
</evidence>
<reference evidence="3" key="1">
    <citation type="journal article" date="2019" name="Int. J. Syst. Evol. Microbiol.">
        <title>The Global Catalogue of Microorganisms (GCM) 10K type strain sequencing project: providing services to taxonomists for standard genome sequencing and annotation.</title>
        <authorList>
            <consortium name="The Broad Institute Genomics Platform"/>
            <consortium name="The Broad Institute Genome Sequencing Center for Infectious Disease"/>
            <person name="Wu L."/>
            <person name="Ma J."/>
        </authorList>
    </citation>
    <scope>NUCLEOTIDE SEQUENCE [LARGE SCALE GENOMIC DNA]</scope>
    <source>
        <strain evidence="3">CGMCC 4.7683</strain>
    </source>
</reference>
<dbReference type="PANTHER" id="PTHR38436">
    <property type="entry name" value="POLYKETIDE CYCLASE SNOAL-LIKE DOMAIN"/>
    <property type="match status" value="1"/>
</dbReference>
<evidence type="ECO:0000313" key="3">
    <source>
        <dbReference type="Proteomes" id="UP000635387"/>
    </source>
</evidence>
<gene>
    <name evidence="2" type="ORF">GCM10017790_58880</name>
</gene>
<dbReference type="InterPro" id="IPR037401">
    <property type="entry name" value="SnoaL-like"/>
</dbReference>
<feature type="domain" description="SnoaL-like" evidence="1">
    <location>
        <begin position="185"/>
        <end position="269"/>
    </location>
</feature>
<dbReference type="EMBL" id="BNAY01000007">
    <property type="protein sequence ID" value="GHH28290.1"/>
    <property type="molecule type" value="Genomic_DNA"/>
</dbReference>
<dbReference type="PANTHER" id="PTHR38436:SF1">
    <property type="entry name" value="ESTER CYCLASE"/>
    <property type="match status" value="1"/>
</dbReference>
<keyword evidence="3" id="KW-1185">Reference proteome</keyword>
<feature type="domain" description="SnoaL-like" evidence="1">
    <location>
        <begin position="29"/>
        <end position="124"/>
    </location>
</feature>
<dbReference type="InterPro" id="IPR032710">
    <property type="entry name" value="NTF2-like_dom_sf"/>
</dbReference>
<dbReference type="InterPro" id="IPR009959">
    <property type="entry name" value="Cyclase_SnoaL-like"/>
</dbReference>
<evidence type="ECO:0000313" key="2">
    <source>
        <dbReference type="EMBL" id="GHH28290.1"/>
    </source>
</evidence>
<dbReference type="Gene3D" id="3.10.450.50">
    <property type="match status" value="2"/>
</dbReference>
<dbReference type="Pfam" id="PF12680">
    <property type="entry name" value="SnoaL_2"/>
    <property type="match status" value="2"/>
</dbReference>
<proteinExistence type="predicted"/>
<accession>A0ABQ3LY56</accession>
<protein>
    <recommendedName>
        <fullName evidence="1">SnoaL-like domain-containing protein</fullName>
    </recommendedName>
</protein>